<keyword evidence="4" id="KW-1185">Reference proteome</keyword>
<evidence type="ECO:0000313" key="3">
    <source>
        <dbReference type="EMBL" id="TWH78652.1"/>
    </source>
</evidence>
<dbReference type="InterPro" id="IPR023058">
    <property type="entry name" value="PPIase_PpiC_CS"/>
</dbReference>
<dbReference type="SUPFAM" id="SSF109998">
    <property type="entry name" value="Triger factor/SurA peptide-binding domain-like"/>
    <property type="match status" value="1"/>
</dbReference>
<protein>
    <submittedName>
        <fullName evidence="3">Peptidyl-prolyl cis-trans isomerase C</fullName>
    </submittedName>
</protein>
<evidence type="ECO:0000259" key="2">
    <source>
        <dbReference type="PROSITE" id="PS50198"/>
    </source>
</evidence>
<sequence>MENKVLAVVDGREIKESDLKALMGNLGQNAAYFQGAEGRAKLIDELVMHELMYSDAVEKNFDKDEEFLAVMENMKKSMLQQYSLRKMFNSITVSDEELKDYYEKHKSMFKTEEMVAASHILVETEEQANEILEDITDGLKFEEAAEKFSSCPSKQNGGALGQFGRGQMVKEFEDAAFSMQVGEISEPVKTQFGYHIIKLTEHIPARNSEFEEVYQEVKEGFFVEKQEKVYMDKKAELTDKYEVYIME</sequence>
<dbReference type="PANTHER" id="PTHR47245:SF2">
    <property type="entry name" value="PEPTIDYL-PROLYL CIS-TRANS ISOMERASE HP_0175-RELATED"/>
    <property type="match status" value="1"/>
</dbReference>
<keyword evidence="1" id="KW-0697">Rotamase</keyword>
<dbReference type="InterPro" id="IPR046357">
    <property type="entry name" value="PPIase_dom_sf"/>
</dbReference>
<accession>A0A562J642</accession>
<dbReference type="Gene3D" id="3.10.50.40">
    <property type="match status" value="1"/>
</dbReference>
<evidence type="ECO:0000313" key="4">
    <source>
        <dbReference type="Proteomes" id="UP000315343"/>
    </source>
</evidence>
<dbReference type="EMBL" id="VLKH01000008">
    <property type="protein sequence ID" value="TWH78652.1"/>
    <property type="molecule type" value="Genomic_DNA"/>
</dbReference>
<dbReference type="PROSITE" id="PS01096">
    <property type="entry name" value="PPIC_PPIASE_1"/>
    <property type="match status" value="1"/>
</dbReference>
<dbReference type="InterPro" id="IPR000297">
    <property type="entry name" value="PPIase_PpiC"/>
</dbReference>
<dbReference type="RefSeq" id="WP_246145466.1">
    <property type="nucleotide sequence ID" value="NZ_DAMBUX010000002.1"/>
</dbReference>
<keyword evidence="1 3" id="KW-0413">Isomerase</keyword>
<dbReference type="AlphaFoldDB" id="A0A562J642"/>
<dbReference type="Proteomes" id="UP000315343">
    <property type="component" value="Unassembled WGS sequence"/>
</dbReference>
<name>A0A562J642_9FIRM</name>
<dbReference type="Pfam" id="PF00639">
    <property type="entry name" value="Rotamase"/>
    <property type="match status" value="1"/>
</dbReference>
<dbReference type="InterPro" id="IPR050245">
    <property type="entry name" value="PrsA_foldase"/>
</dbReference>
<gene>
    <name evidence="3" type="ORF">LY60_02679</name>
</gene>
<evidence type="ECO:0000256" key="1">
    <source>
        <dbReference type="PROSITE-ProRule" id="PRU00278"/>
    </source>
</evidence>
<dbReference type="PANTHER" id="PTHR47245">
    <property type="entry name" value="PEPTIDYLPROLYL ISOMERASE"/>
    <property type="match status" value="1"/>
</dbReference>
<dbReference type="GO" id="GO:0003755">
    <property type="term" value="F:peptidyl-prolyl cis-trans isomerase activity"/>
    <property type="evidence" value="ECO:0007669"/>
    <property type="project" value="UniProtKB-KW"/>
</dbReference>
<dbReference type="PROSITE" id="PS50198">
    <property type="entry name" value="PPIC_PPIASE_2"/>
    <property type="match status" value="1"/>
</dbReference>
<reference evidence="3 4" key="1">
    <citation type="submission" date="2019-07" db="EMBL/GenBank/DDBJ databases">
        <title>Genomic Encyclopedia of Type Strains, Phase I: the one thousand microbial genomes (KMG-I) project.</title>
        <authorList>
            <person name="Kyrpides N."/>
        </authorList>
    </citation>
    <scope>NUCLEOTIDE SEQUENCE [LARGE SCALE GENOMIC DNA]</scope>
    <source>
        <strain evidence="3 4">DSM 13558</strain>
    </source>
</reference>
<dbReference type="SUPFAM" id="SSF54534">
    <property type="entry name" value="FKBP-like"/>
    <property type="match status" value="1"/>
</dbReference>
<comment type="caution">
    <text evidence="3">The sequence shown here is derived from an EMBL/GenBank/DDBJ whole genome shotgun (WGS) entry which is preliminary data.</text>
</comment>
<dbReference type="InterPro" id="IPR027304">
    <property type="entry name" value="Trigger_fact/SurA_dom_sf"/>
</dbReference>
<proteinExistence type="predicted"/>
<feature type="domain" description="PpiC" evidence="2">
    <location>
        <begin position="112"/>
        <end position="201"/>
    </location>
</feature>
<dbReference type="Gene3D" id="1.10.8.1040">
    <property type="match status" value="1"/>
</dbReference>
<organism evidence="3 4">
    <name type="scientific">Sedimentibacter saalensis</name>
    <dbReference type="NCBI Taxonomy" id="130788"/>
    <lineage>
        <taxon>Bacteria</taxon>
        <taxon>Bacillati</taxon>
        <taxon>Bacillota</taxon>
        <taxon>Tissierellia</taxon>
        <taxon>Sedimentibacter</taxon>
    </lineage>
</organism>